<feature type="compositionally biased region" description="Basic residues" evidence="1">
    <location>
        <begin position="203"/>
        <end position="212"/>
    </location>
</feature>
<accession>A0ABQ7KMY6</accession>
<evidence type="ECO:0000256" key="1">
    <source>
        <dbReference type="SAM" id="MobiDB-lite"/>
    </source>
</evidence>
<sequence>MLLLALSIPPGFEPPAGLIASEVFDQTQIYMNCLDPEERRIRKFRMKKVLDELSKDSIAQYAALRMEDAPVISKIFNKDKGLVFDYKRVNETVPPEVGESSFQSEGLHRRESMQNIMVFVNEQGQRSMSETRYNRFQALVPTNKGNSIDPKSGGAEEDEGDTFGLYGGSNRGEFEISCNFPIPTLKNGGRRSSSKKASSWSRRSTKRVRRVS</sequence>
<gene>
    <name evidence="2" type="primary">A10p008250.1_BraROA</name>
    <name evidence="2" type="ORF">IGI04_040481</name>
</gene>
<dbReference type="EMBL" id="JADBGQ010000010">
    <property type="protein sequence ID" value="KAG5375885.1"/>
    <property type="molecule type" value="Genomic_DNA"/>
</dbReference>
<proteinExistence type="predicted"/>
<protein>
    <submittedName>
        <fullName evidence="2">Uncharacterized protein</fullName>
    </submittedName>
</protein>
<feature type="region of interest" description="Disordered" evidence="1">
    <location>
        <begin position="141"/>
        <end position="212"/>
    </location>
</feature>
<comment type="caution">
    <text evidence="2">The sequence shown here is derived from an EMBL/GenBank/DDBJ whole genome shotgun (WGS) entry which is preliminary data.</text>
</comment>
<keyword evidence="3" id="KW-1185">Reference proteome</keyword>
<name>A0ABQ7KMY6_BRACM</name>
<evidence type="ECO:0000313" key="3">
    <source>
        <dbReference type="Proteomes" id="UP000823674"/>
    </source>
</evidence>
<organism evidence="2 3">
    <name type="scientific">Brassica rapa subsp. trilocularis</name>
    <dbReference type="NCBI Taxonomy" id="1813537"/>
    <lineage>
        <taxon>Eukaryota</taxon>
        <taxon>Viridiplantae</taxon>
        <taxon>Streptophyta</taxon>
        <taxon>Embryophyta</taxon>
        <taxon>Tracheophyta</taxon>
        <taxon>Spermatophyta</taxon>
        <taxon>Magnoliopsida</taxon>
        <taxon>eudicotyledons</taxon>
        <taxon>Gunneridae</taxon>
        <taxon>Pentapetalae</taxon>
        <taxon>rosids</taxon>
        <taxon>malvids</taxon>
        <taxon>Brassicales</taxon>
        <taxon>Brassicaceae</taxon>
        <taxon>Brassiceae</taxon>
        <taxon>Brassica</taxon>
    </lineage>
</organism>
<dbReference type="Proteomes" id="UP000823674">
    <property type="component" value="Chromosome A10"/>
</dbReference>
<evidence type="ECO:0000313" key="2">
    <source>
        <dbReference type="EMBL" id="KAG5375885.1"/>
    </source>
</evidence>
<reference evidence="2 3" key="1">
    <citation type="submission" date="2021-03" db="EMBL/GenBank/DDBJ databases">
        <authorList>
            <person name="King G.J."/>
            <person name="Bancroft I."/>
            <person name="Baten A."/>
            <person name="Bloomfield J."/>
            <person name="Borpatragohain P."/>
            <person name="He Z."/>
            <person name="Irish N."/>
            <person name="Irwin J."/>
            <person name="Liu K."/>
            <person name="Mauleon R.P."/>
            <person name="Moore J."/>
            <person name="Morris R."/>
            <person name="Ostergaard L."/>
            <person name="Wang B."/>
            <person name="Wells R."/>
        </authorList>
    </citation>
    <scope>NUCLEOTIDE SEQUENCE [LARGE SCALE GENOMIC DNA]</scope>
    <source>
        <strain evidence="2">R-o-18</strain>
        <tissue evidence="2">Leaf</tissue>
    </source>
</reference>